<accession>A0A9W4QXC4</accession>
<dbReference type="AlphaFoldDB" id="A0A9W4QXC4"/>
<keyword evidence="3" id="KW-1185">Reference proteome</keyword>
<dbReference type="Proteomes" id="UP001152485">
    <property type="component" value="Unassembled WGS sequence"/>
</dbReference>
<comment type="caution">
    <text evidence="2">The sequence shown here is derived from an EMBL/GenBank/DDBJ whole genome shotgun (WGS) entry which is preliminary data.</text>
</comment>
<name>A0A9W4QXC4_9GAMM</name>
<dbReference type="EMBL" id="CAMAPC010000006">
    <property type="protein sequence ID" value="CAH9057231.1"/>
    <property type="molecule type" value="Genomic_DNA"/>
</dbReference>
<gene>
    <name evidence="2" type="ORF">PSECIP111854_01954</name>
    <name evidence="1" type="ORF">PSECIP111951_01058</name>
</gene>
<reference evidence="2 4" key="1">
    <citation type="submission" date="2022-07" db="EMBL/GenBank/DDBJ databases">
        <authorList>
            <person name="Criscuolo A."/>
        </authorList>
    </citation>
    <scope>NUCLEOTIDE SEQUENCE</scope>
    <source>
        <strain evidence="4">CIP 111951</strain>
        <strain evidence="2">CIP111854</strain>
        <strain evidence="1">CIP111951</strain>
    </source>
</reference>
<organism evidence="2 3">
    <name type="scientific">Pseudoalteromonas holothuriae</name>
    <dbReference type="NCBI Taxonomy" id="2963714"/>
    <lineage>
        <taxon>Bacteria</taxon>
        <taxon>Pseudomonadati</taxon>
        <taxon>Pseudomonadota</taxon>
        <taxon>Gammaproteobacteria</taxon>
        <taxon>Alteromonadales</taxon>
        <taxon>Pseudoalteromonadaceae</taxon>
        <taxon>Pseudoalteromonas</taxon>
    </lineage>
</organism>
<protein>
    <submittedName>
        <fullName evidence="2">Uncharacterized protein</fullName>
    </submittedName>
</protein>
<evidence type="ECO:0000313" key="2">
    <source>
        <dbReference type="EMBL" id="CAH9057231.1"/>
    </source>
</evidence>
<dbReference type="Proteomes" id="UP001152467">
    <property type="component" value="Unassembled WGS sequence"/>
</dbReference>
<proteinExistence type="predicted"/>
<sequence length="267" mass="29763">MRFLLILFILALSFGCSMTKKMAPKLNVPPKPILSKEVYQLSYGTELDSARIKSVQLPAHPIQKNNTVRIVDNKVAMTDTLRAHLVYTLKQQGLKVVSKSSADYVLNVHQLDLTFGPNNTYILNKPKTSHTLYELVTQKAPSYQCSNIIASVSMRLTHVASSDVVWFAKSSIDSASFQGIPLQFSYTKEEKIANEHDIISFIVEQNTEQARIARTKVPVEIPKYQIEHTISEPQKTAGACSETEVSALSSAMHQTLSTILIDKINVL</sequence>
<evidence type="ECO:0000313" key="1">
    <source>
        <dbReference type="EMBL" id="CAH9054544.1"/>
    </source>
</evidence>
<dbReference type="EMBL" id="CAMAPD010000004">
    <property type="protein sequence ID" value="CAH9054544.1"/>
    <property type="molecule type" value="Genomic_DNA"/>
</dbReference>
<dbReference type="PROSITE" id="PS51257">
    <property type="entry name" value="PROKAR_LIPOPROTEIN"/>
    <property type="match status" value="1"/>
</dbReference>
<evidence type="ECO:0000313" key="3">
    <source>
        <dbReference type="Proteomes" id="UP001152467"/>
    </source>
</evidence>
<evidence type="ECO:0000313" key="4">
    <source>
        <dbReference type="Proteomes" id="UP001152485"/>
    </source>
</evidence>